<name>A0A9P5NLJ5_GYMJU</name>
<proteinExistence type="predicted"/>
<dbReference type="EMBL" id="JADNYJ010000058">
    <property type="protein sequence ID" value="KAF8896845.1"/>
    <property type="molecule type" value="Genomic_DNA"/>
</dbReference>
<dbReference type="OrthoDB" id="3178870at2759"/>
<protein>
    <submittedName>
        <fullName evidence="2">Uncharacterized protein</fullName>
    </submittedName>
</protein>
<gene>
    <name evidence="2" type="ORF">CPB84DRAFT_1748140</name>
</gene>
<comment type="caution">
    <text evidence="2">The sequence shown here is derived from an EMBL/GenBank/DDBJ whole genome shotgun (WGS) entry which is preliminary data.</text>
</comment>
<feature type="region of interest" description="Disordered" evidence="1">
    <location>
        <begin position="27"/>
        <end position="48"/>
    </location>
</feature>
<evidence type="ECO:0000256" key="1">
    <source>
        <dbReference type="SAM" id="MobiDB-lite"/>
    </source>
</evidence>
<dbReference type="Proteomes" id="UP000724874">
    <property type="component" value="Unassembled WGS sequence"/>
</dbReference>
<sequence>ELLEQSGPLLSDFKCLKYITFMAADNPAPPAASGDGAEDDSGLSGEEDEAHIAKIWHRACPSLKTIILPKGKVWFQQNTMDISSILPPGSNNAAQTNISPNAENNAAETQTDAQIQGQAQWAHL</sequence>
<reference evidence="2" key="1">
    <citation type="submission" date="2020-11" db="EMBL/GenBank/DDBJ databases">
        <authorList>
            <consortium name="DOE Joint Genome Institute"/>
            <person name="Ahrendt S."/>
            <person name="Riley R."/>
            <person name="Andreopoulos W."/>
            <person name="LaButti K."/>
            <person name="Pangilinan J."/>
            <person name="Ruiz-duenas F.J."/>
            <person name="Barrasa J.M."/>
            <person name="Sanchez-Garcia M."/>
            <person name="Camarero S."/>
            <person name="Miyauchi S."/>
            <person name="Serrano A."/>
            <person name="Linde D."/>
            <person name="Babiker R."/>
            <person name="Drula E."/>
            <person name="Ayuso-Fernandez I."/>
            <person name="Pacheco R."/>
            <person name="Padilla G."/>
            <person name="Ferreira P."/>
            <person name="Barriuso J."/>
            <person name="Kellner H."/>
            <person name="Castanera R."/>
            <person name="Alfaro M."/>
            <person name="Ramirez L."/>
            <person name="Pisabarro A.G."/>
            <person name="Kuo A."/>
            <person name="Tritt A."/>
            <person name="Lipzen A."/>
            <person name="He G."/>
            <person name="Yan M."/>
            <person name="Ng V."/>
            <person name="Cullen D."/>
            <person name="Martin F."/>
            <person name="Rosso M.-N."/>
            <person name="Henrissat B."/>
            <person name="Hibbett D."/>
            <person name="Martinez A.T."/>
            <person name="Grigoriev I.V."/>
        </authorList>
    </citation>
    <scope>NUCLEOTIDE SEQUENCE</scope>
    <source>
        <strain evidence="2">AH 44721</strain>
    </source>
</reference>
<feature type="non-terminal residue" evidence="2">
    <location>
        <position position="1"/>
    </location>
</feature>
<accession>A0A9P5NLJ5</accession>
<keyword evidence="3" id="KW-1185">Reference proteome</keyword>
<feature type="compositionally biased region" description="Acidic residues" evidence="1">
    <location>
        <begin position="36"/>
        <end position="48"/>
    </location>
</feature>
<dbReference type="AlphaFoldDB" id="A0A9P5NLJ5"/>
<evidence type="ECO:0000313" key="2">
    <source>
        <dbReference type="EMBL" id="KAF8896845.1"/>
    </source>
</evidence>
<evidence type="ECO:0000313" key="3">
    <source>
        <dbReference type="Proteomes" id="UP000724874"/>
    </source>
</evidence>
<organism evidence="2 3">
    <name type="scientific">Gymnopilus junonius</name>
    <name type="common">Spectacular rustgill mushroom</name>
    <name type="synonym">Gymnopilus spectabilis subsp. junonius</name>
    <dbReference type="NCBI Taxonomy" id="109634"/>
    <lineage>
        <taxon>Eukaryota</taxon>
        <taxon>Fungi</taxon>
        <taxon>Dikarya</taxon>
        <taxon>Basidiomycota</taxon>
        <taxon>Agaricomycotina</taxon>
        <taxon>Agaricomycetes</taxon>
        <taxon>Agaricomycetidae</taxon>
        <taxon>Agaricales</taxon>
        <taxon>Agaricineae</taxon>
        <taxon>Hymenogastraceae</taxon>
        <taxon>Gymnopilus</taxon>
    </lineage>
</organism>